<dbReference type="Proteomes" id="UP000005837">
    <property type="component" value="Unassembled WGS sequence"/>
</dbReference>
<organism evidence="2 3">
    <name type="scientific">Eikenella corrodens ATCC 23834</name>
    <dbReference type="NCBI Taxonomy" id="546274"/>
    <lineage>
        <taxon>Bacteria</taxon>
        <taxon>Pseudomonadati</taxon>
        <taxon>Pseudomonadota</taxon>
        <taxon>Betaproteobacteria</taxon>
        <taxon>Neisseriales</taxon>
        <taxon>Neisseriaceae</taxon>
        <taxon>Eikenella</taxon>
    </lineage>
</organism>
<keyword evidence="1" id="KW-0472">Membrane</keyword>
<dbReference type="HOGENOM" id="CLU_3079387_0_0_4"/>
<dbReference type="EMBL" id="ACEA01000017">
    <property type="protein sequence ID" value="EEG24303.1"/>
    <property type="molecule type" value="Genomic_DNA"/>
</dbReference>
<name>C0DUA5_EIKCO</name>
<accession>C0DUA5</accession>
<protein>
    <submittedName>
        <fullName evidence="2">Uncharacterized protein</fullName>
    </submittedName>
</protein>
<reference evidence="2 3" key="1">
    <citation type="submission" date="2009-01" db="EMBL/GenBank/DDBJ databases">
        <authorList>
            <person name="Fulton L."/>
            <person name="Clifton S."/>
            <person name="Chinwalla A.T."/>
            <person name="Mitreva M."/>
            <person name="Sodergren E."/>
            <person name="Weinstock G."/>
            <person name="Clifton S."/>
            <person name="Dooling D.J."/>
            <person name="Fulton B."/>
            <person name="Minx P."/>
            <person name="Pepin K.H."/>
            <person name="Johnson M."/>
            <person name="Bhonagiri V."/>
            <person name="Nash W.E."/>
            <person name="Mardis E.R."/>
            <person name="Wilson R.K."/>
        </authorList>
    </citation>
    <scope>NUCLEOTIDE SEQUENCE [LARGE SCALE GENOMIC DNA]</scope>
    <source>
        <strain evidence="2 3">ATCC 23834</strain>
    </source>
</reference>
<gene>
    <name evidence="2" type="ORF">EIKCOROL_00937</name>
</gene>
<evidence type="ECO:0000256" key="1">
    <source>
        <dbReference type="SAM" id="Phobius"/>
    </source>
</evidence>
<keyword evidence="1" id="KW-0812">Transmembrane</keyword>
<comment type="caution">
    <text evidence="2">The sequence shown here is derived from an EMBL/GenBank/DDBJ whole genome shotgun (WGS) entry which is preliminary data.</text>
</comment>
<keyword evidence="1" id="KW-1133">Transmembrane helix</keyword>
<feature type="transmembrane region" description="Helical" evidence="1">
    <location>
        <begin position="31"/>
        <end position="51"/>
    </location>
</feature>
<evidence type="ECO:0000313" key="3">
    <source>
        <dbReference type="Proteomes" id="UP000005837"/>
    </source>
</evidence>
<sequence length="52" mass="5930">MRLPENECGAFLQSKNLLGQLKPYSCQCVAFGFQVALFYSVCVVFYCLCFCF</sequence>
<proteinExistence type="predicted"/>
<evidence type="ECO:0000313" key="2">
    <source>
        <dbReference type="EMBL" id="EEG24303.1"/>
    </source>
</evidence>
<dbReference type="AlphaFoldDB" id="C0DUA5"/>